<proteinExistence type="predicted"/>
<dbReference type="KEGG" id="wcp:H9Q76_01210"/>
<keyword evidence="2" id="KW-0472">Membrane</keyword>
<name>A0A7G9FN30_9FIRM</name>
<dbReference type="AlphaFoldDB" id="A0A7G9FN30"/>
<evidence type="ECO:0000313" key="3">
    <source>
        <dbReference type="EMBL" id="QNL99961.1"/>
    </source>
</evidence>
<dbReference type="RefSeq" id="WP_118374465.1">
    <property type="nucleotide sequence ID" value="NZ_CP060632.1"/>
</dbReference>
<organism evidence="3 4">
    <name type="scientific">Wujia chipingensis</name>
    <dbReference type="NCBI Taxonomy" id="2763670"/>
    <lineage>
        <taxon>Bacteria</taxon>
        <taxon>Bacillati</taxon>
        <taxon>Bacillota</taxon>
        <taxon>Clostridia</taxon>
        <taxon>Lachnospirales</taxon>
        <taxon>Lachnospiraceae</taxon>
        <taxon>Wujia</taxon>
    </lineage>
</organism>
<feature type="transmembrane region" description="Helical" evidence="2">
    <location>
        <begin position="7"/>
        <end position="28"/>
    </location>
</feature>
<dbReference type="Proteomes" id="UP000515819">
    <property type="component" value="Chromosome"/>
</dbReference>
<evidence type="ECO:0000313" key="4">
    <source>
        <dbReference type="Proteomes" id="UP000515819"/>
    </source>
</evidence>
<protein>
    <submittedName>
        <fullName evidence="3">Uncharacterized protein</fullName>
    </submittedName>
</protein>
<sequence length="93" mass="10560">MSKKTQTILTICVDISMLAVIVTASYLLLTGKLQGNWIHVAQIAIIAAIPTLFFVSFLNFGMQKYEKMRPEDAWEDEHDETEEQDENKNAPQS</sequence>
<reference evidence="3 4" key="1">
    <citation type="submission" date="2020-08" db="EMBL/GenBank/DDBJ databases">
        <authorList>
            <person name="Liu C."/>
            <person name="Sun Q."/>
        </authorList>
    </citation>
    <scope>NUCLEOTIDE SEQUENCE [LARGE SCALE GENOMIC DNA]</scope>
    <source>
        <strain evidence="3 4">NSJ-4</strain>
    </source>
</reference>
<keyword evidence="2" id="KW-1133">Transmembrane helix</keyword>
<dbReference type="EMBL" id="CP060632">
    <property type="protein sequence ID" value="QNL99961.1"/>
    <property type="molecule type" value="Genomic_DNA"/>
</dbReference>
<evidence type="ECO:0000256" key="2">
    <source>
        <dbReference type="SAM" id="Phobius"/>
    </source>
</evidence>
<evidence type="ECO:0000256" key="1">
    <source>
        <dbReference type="SAM" id="MobiDB-lite"/>
    </source>
</evidence>
<keyword evidence="4" id="KW-1185">Reference proteome</keyword>
<feature type="transmembrane region" description="Helical" evidence="2">
    <location>
        <begin position="40"/>
        <end position="60"/>
    </location>
</feature>
<feature type="region of interest" description="Disordered" evidence="1">
    <location>
        <begin position="69"/>
        <end position="93"/>
    </location>
</feature>
<keyword evidence="2" id="KW-0812">Transmembrane</keyword>
<accession>A0A7G9FN30</accession>
<gene>
    <name evidence="3" type="ORF">H9Q76_01210</name>
</gene>
<feature type="compositionally biased region" description="Acidic residues" evidence="1">
    <location>
        <begin position="73"/>
        <end position="85"/>
    </location>
</feature>